<dbReference type="InterPro" id="IPR016187">
    <property type="entry name" value="CTDL_fold"/>
</dbReference>
<dbReference type="WBParaSite" id="MBELARI_LOCUS155">
    <property type="protein sequence ID" value="MBELARI_LOCUS155"/>
    <property type="gene ID" value="MBELARI_LOCUS155"/>
</dbReference>
<dbReference type="Gene3D" id="3.10.100.10">
    <property type="entry name" value="Mannose-Binding Protein A, subunit A"/>
    <property type="match status" value="1"/>
</dbReference>
<accession>A0AAF3EN74</accession>
<feature type="signal peptide" evidence="1">
    <location>
        <begin position="1"/>
        <end position="24"/>
    </location>
</feature>
<evidence type="ECO:0000313" key="4">
    <source>
        <dbReference type="WBParaSite" id="MBELARI_LOCUS155"/>
    </source>
</evidence>
<dbReference type="InterPro" id="IPR050111">
    <property type="entry name" value="C-type_lectin/snaclec_domain"/>
</dbReference>
<protein>
    <recommendedName>
        <fullName evidence="2">C-type lectin domain-containing protein</fullName>
    </recommendedName>
</protein>
<keyword evidence="3" id="KW-1185">Reference proteome</keyword>
<dbReference type="InterPro" id="IPR016186">
    <property type="entry name" value="C-type_lectin-like/link_sf"/>
</dbReference>
<dbReference type="InterPro" id="IPR001304">
    <property type="entry name" value="C-type_lectin-like"/>
</dbReference>
<dbReference type="Proteomes" id="UP000887575">
    <property type="component" value="Unassembled WGS sequence"/>
</dbReference>
<dbReference type="CDD" id="cd00037">
    <property type="entry name" value="CLECT"/>
    <property type="match status" value="1"/>
</dbReference>
<feature type="domain" description="C-type lectin" evidence="2">
    <location>
        <begin position="29"/>
        <end position="176"/>
    </location>
</feature>
<keyword evidence="1" id="KW-0732">Signal</keyword>
<evidence type="ECO:0000256" key="1">
    <source>
        <dbReference type="SAM" id="SignalP"/>
    </source>
</evidence>
<name>A0AAF3EN74_9BILA</name>
<dbReference type="PANTHER" id="PTHR22803">
    <property type="entry name" value="MANNOSE, PHOSPHOLIPASE, LECTIN RECEPTOR RELATED"/>
    <property type="match status" value="1"/>
</dbReference>
<evidence type="ECO:0000313" key="3">
    <source>
        <dbReference type="Proteomes" id="UP000887575"/>
    </source>
</evidence>
<evidence type="ECO:0000259" key="2">
    <source>
        <dbReference type="SMART" id="SM00034"/>
    </source>
</evidence>
<dbReference type="AlphaFoldDB" id="A0AAF3EN74"/>
<feature type="chain" id="PRO_5042153236" description="C-type lectin domain-containing protein" evidence="1">
    <location>
        <begin position="25"/>
        <end position="176"/>
    </location>
</feature>
<proteinExistence type="predicted"/>
<organism evidence="3 4">
    <name type="scientific">Mesorhabditis belari</name>
    <dbReference type="NCBI Taxonomy" id="2138241"/>
    <lineage>
        <taxon>Eukaryota</taxon>
        <taxon>Metazoa</taxon>
        <taxon>Ecdysozoa</taxon>
        <taxon>Nematoda</taxon>
        <taxon>Chromadorea</taxon>
        <taxon>Rhabditida</taxon>
        <taxon>Rhabditina</taxon>
        <taxon>Rhabditomorpha</taxon>
        <taxon>Rhabditoidea</taxon>
        <taxon>Rhabditidae</taxon>
        <taxon>Mesorhabditinae</taxon>
        <taxon>Mesorhabditis</taxon>
    </lineage>
</organism>
<reference evidence="4" key="1">
    <citation type="submission" date="2024-02" db="UniProtKB">
        <authorList>
            <consortium name="WormBaseParasite"/>
        </authorList>
    </citation>
    <scope>IDENTIFICATION</scope>
</reference>
<dbReference type="SMART" id="SM00034">
    <property type="entry name" value="CLECT"/>
    <property type="match status" value="1"/>
</dbReference>
<sequence>MESIYRLFFLQILFLVFQTYIVVAQSEFCPNGWKFSPATEHCYYLQNFTVTNEGFWELYDFATAEAKCRQMGAHLVSIHSCWEETFIRELIASAVKNEEWAVKDSDQCGPQPSNPCDAQPVFTGYFGLGGIGVGTWTDGSPFDYFNDEPDKTPKVWAIENDKSCWPPEGGKRLLRE</sequence>
<dbReference type="SUPFAM" id="SSF56436">
    <property type="entry name" value="C-type lectin-like"/>
    <property type="match status" value="1"/>
</dbReference>